<organism evidence="3">
    <name type="scientific">Serpula lacrymans var. lacrymans (strain S7.3)</name>
    <name type="common">Dry rot fungus</name>
    <dbReference type="NCBI Taxonomy" id="936435"/>
    <lineage>
        <taxon>Eukaryota</taxon>
        <taxon>Fungi</taxon>
        <taxon>Dikarya</taxon>
        <taxon>Basidiomycota</taxon>
        <taxon>Agaricomycotina</taxon>
        <taxon>Agaricomycetes</taxon>
        <taxon>Agaricomycetidae</taxon>
        <taxon>Boletales</taxon>
        <taxon>Coniophorineae</taxon>
        <taxon>Serpulaceae</taxon>
        <taxon>Serpula</taxon>
    </lineage>
</organism>
<dbReference type="PANTHER" id="PTHR34065">
    <property type="entry name" value="CELL DIVISION CONTROL PROTEIN 14"/>
    <property type="match status" value="1"/>
</dbReference>
<feature type="compositionally biased region" description="Low complexity" evidence="1">
    <location>
        <begin position="264"/>
        <end position="278"/>
    </location>
</feature>
<feature type="compositionally biased region" description="Low complexity" evidence="1">
    <location>
        <begin position="289"/>
        <end position="303"/>
    </location>
</feature>
<keyword evidence="3" id="KW-1185">Reference proteome</keyword>
<evidence type="ECO:0008006" key="4">
    <source>
        <dbReference type="Google" id="ProtNLM"/>
    </source>
</evidence>
<protein>
    <recommendedName>
        <fullName evidence="4">Cell division control protein 14</fullName>
    </recommendedName>
</protein>
<dbReference type="HOGENOM" id="CLU_043859_0_0_1"/>
<dbReference type="InParanoid" id="F8QI39"/>
<feature type="compositionally biased region" description="Low complexity" evidence="1">
    <location>
        <begin position="315"/>
        <end position="352"/>
    </location>
</feature>
<gene>
    <name evidence="2" type="ORF">SERLA73DRAFT_79930</name>
</gene>
<feature type="compositionally biased region" description="Low complexity" evidence="1">
    <location>
        <begin position="453"/>
        <end position="518"/>
    </location>
</feature>
<name>F8QI39_SERL3</name>
<feature type="compositionally biased region" description="Low complexity" evidence="1">
    <location>
        <begin position="167"/>
        <end position="179"/>
    </location>
</feature>
<evidence type="ECO:0000256" key="1">
    <source>
        <dbReference type="SAM" id="MobiDB-lite"/>
    </source>
</evidence>
<feature type="region of interest" description="Disordered" evidence="1">
    <location>
        <begin position="414"/>
        <end position="522"/>
    </location>
</feature>
<dbReference type="OMA" id="REVDYEP"/>
<dbReference type="Pfam" id="PF08045">
    <property type="entry name" value="CDC14"/>
    <property type="match status" value="2"/>
</dbReference>
<proteinExistence type="predicted"/>
<dbReference type="STRING" id="936435.F8QI39"/>
<dbReference type="Proteomes" id="UP000008063">
    <property type="component" value="Unassembled WGS sequence"/>
</dbReference>
<dbReference type="OrthoDB" id="5357220at2759"/>
<evidence type="ECO:0000313" key="3">
    <source>
        <dbReference type="Proteomes" id="UP000008063"/>
    </source>
</evidence>
<feature type="region of interest" description="Disordered" evidence="1">
    <location>
        <begin position="254"/>
        <end position="398"/>
    </location>
</feature>
<sequence>MEYKGGSMQMSLQDALDDVSNHLSSSARRTRALAALEQQLALACVSTTSDDTLDTFLLSQDIFESNIPSRLIAWLSSTIPRLESLTNKGQIDKDREKDISFLSGHISQSLSIIQGVVLNHQPSKHFLGRRYGLEILIDLLFASRHLPLAPPPQVSSTENINPPSTPPSKSTSPSKSTPPQVIQPHLSSTLLDTLLCILVDHPPSLRIFEDANGVQAVVKILKRAGTPREVRMKCLEFLYFYLMDESPSGAHGSLVYDSEHKSHSVPTSPTSASHTTAPPVTPSLTAMSTATTAPNTPKPNTKPRIFPRPPPGLRSGCSTSSGSGSSTSSSGSNRSTGSSTSFTSTSTSASITAKTPSPVKKSYSASSVSLHQGVPSTPVAADKKGLDSSNQRAAKPQPLQRSLLMLHRDLDYVPLSPKKPSATGSGIGEESTSMGNATPISPRKDRTRRVLTPSPYVRSRSRASSYVDSDGSTYVVGDSSSSSIQSSAFNESSSYQRTSSSNSNLSQSTLNTSSQPSSNAQTRTIEEKKAILGTLLGNVDALVDGVRRAGVWGLA</sequence>
<dbReference type="InterPro" id="IPR012535">
    <property type="entry name" value="Cell_div_Cdc14"/>
</dbReference>
<feature type="region of interest" description="Disordered" evidence="1">
    <location>
        <begin position="151"/>
        <end position="182"/>
    </location>
</feature>
<accession>F8QI39</accession>
<dbReference type="PANTHER" id="PTHR34065:SF1">
    <property type="entry name" value="CELL DIVISION CONTROL PROTEIN 14"/>
    <property type="match status" value="1"/>
</dbReference>
<feature type="compositionally biased region" description="Polar residues" evidence="1">
    <location>
        <begin position="430"/>
        <end position="439"/>
    </location>
</feature>
<evidence type="ECO:0000313" key="2">
    <source>
        <dbReference type="EMBL" id="EGN92050.1"/>
    </source>
</evidence>
<reference evidence="3" key="1">
    <citation type="journal article" date="2011" name="Science">
        <title>The plant cell wall-decomposing machinery underlies the functional diversity of forest fungi.</title>
        <authorList>
            <person name="Eastwood D.C."/>
            <person name="Floudas D."/>
            <person name="Binder M."/>
            <person name="Majcherczyk A."/>
            <person name="Schneider P."/>
            <person name="Aerts A."/>
            <person name="Asiegbu F.O."/>
            <person name="Baker S.E."/>
            <person name="Barry K."/>
            <person name="Bendiksby M."/>
            <person name="Blumentritt M."/>
            <person name="Coutinho P.M."/>
            <person name="Cullen D."/>
            <person name="de Vries R.P."/>
            <person name="Gathman A."/>
            <person name="Goodell B."/>
            <person name="Henrissat B."/>
            <person name="Ihrmark K."/>
            <person name="Kauserud H."/>
            <person name="Kohler A."/>
            <person name="LaButti K."/>
            <person name="Lapidus A."/>
            <person name="Lavin J.L."/>
            <person name="Lee Y.-H."/>
            <person name="Lindquist E."/>
            <person name="Lilly W."/>
            <person name="Lucas S."/>
            <person name="Morin E."/>
            <person name="Murat C."/>
            <person name="Oguiza J.A."/>
            <person name="Park J."/>
            <person name="Pisabarro A.G."/>
            <person name="Riley R."/>
            <person name="Rosling A."/>
            <person name="Salamov A."/>
            <person name="Schmidt O."/>
            <person name="Schmutz J."/>
            <person name="Skrede I."/>
            <person name="Stenlid J."/>
            <person name="Wiebenga A."/>
            <person name="Xie X."/>
            <person name="Kuees U."/>
            <person name="Hibbett D.S."/>
            <person name="Hoffmeister D."/>
            <person name="Hoegberg N."/>
            <person name="Martin F."/>
            <person name="Grigoriev I.V."/>
            <person name="Watkinson S.C."/>
        </authorList>
    </citation>
    <scope>NUCLEOTIDE SEQUENCE [LARGE SCALE GENOMIC DNA]</scope>
    <source>
        <strain evidence="3">strain S7.3</strain>
    </source>
</reference>
<dbReference type="EMBL" id="GL945517">
    <property type="protein sequence ID" value="EGN92050.1"/>
    <property type="molecule type" value="Genomic_DNA"/>
</dbReference>
<dbReference type="AlphaFoldDB" id="F8QI39"/>